<reference evidence="2" key="1">
    <citation type="submission" date="2015-07" db="EMBL/GenBank/DDBJ databases">
        <title>Transcriptome Assembly of Anthurium amnicola.</title>
        <authorList>
            <person name="Suzuki J."/>
        </authorList>
    </citation>
    <scope>NUCLEOTIDE SEQUENCE</scope>
</reference>
<accession>A0A1D1YJ01</accession>
<feature type="non-terminal residue" evidence="2">
    <location>
        <position position="1"/>
    </location>
</feature>
<dbReference type="EMBL" id="GDJX01013323">
    <property type="protein sequence ID" value="JAT54613.1"/>
    <property type="molecule type" value="Transcribed_RNA"/>
</dbReference>
<feature type="compositionally biased region" description="Pro residues" evidence="1">
    <location>
        <begin position="31"/>
        <end position="40"/>
    </location>
</feature>
<dbReference type="Gene3D" id="3.40.50.2000">
    <property type="entry name" value="Glycogen Phosphorylase B"/>
    <property type="match status" value="1"/>
</dbReference>
<protein>
    <submittedName>
        <fullName evidence="2">Putative alpha,alpha-trehalose-phosphate synthase [UDP-forming] 8</fullName>
    </submittedName>
</protein>
<dbReference type="InterPro" id="IPR001830">
    <property type="entry name" value="Glyco_trans_20"/>
</dbReference>
<feature type="compositionally biased region" description="Low complexity" evidence="1">
    <location>
        <begin position="1"/>
        <end position="13"/>
    </location>
</feature>
<dbReference type="PANTHER" id="PTHR10788:SF46">
    <property type="entry name" value="ALPHA,ALPHA-TREHALOSE-PHOSPHATE SYNTHASE [UDP-FORMING] 11-RELATED"/>
    <property type="match status" value="1"/>
</dbReference>
<feature type="region of interest" description="Disordered" evidence="1">
    <location>
        <begin position="1"/>
        <end position="47"/>
    </location>
</feature>
<proteinExistence type="predicted"/>
<gene>
    <name evidence="2" type="primary">TPS8_3</name>
    <name evidence="2" type="ORF">g.98301</name>
</gene>
<dbReference type="GO" id="GO:0005829">
    <property type="term" value="C:cytosol"/>
    <property type="evidence" value="ECO:0007669"/>
    <property type="project" value="TreeGrafter"/>
</dbReference>
<evidence type="ECO:0000313" key="2">
    <source>
        <dbReference type="EMBL" id="JAT54613.1"/>
    </source>
</evidence>
<dbReference type="SUPFAM" id="SSF53756">
    <property type="entry name" value="UDP-Glycosyltransferase/glycogen phosphorylase"/>
    <property type="match status" value="1"/>
</dbReference>
<organism evidence="2">
    <name type="scientific">Anthurium amnicola</name>
    <dbReference type="NCBI Taxonomy" id="1678845"/>
    <lineage>
        <taxon>Eukaryota</taxon>
        <taxon>Viridiplantae</taxon>
        <taxon>Streptophyta</taxon>
        <taxon>Embryophyta</taxon>
        <taxon>Tracheophyta</taxon>
        <taxon>Spermatophyta</taxon>
        <taxon>Magnoliopsida</taxon>
        <taxon>Liliopsida</taxon>
        <taxon>Araceae</taxon>
        <taxon>Pothoideae</taxon>
        <taxon>Potheae</taxon>
        <taxon>Anthurium</taxon>
    </lineage>
</organism>
<dbReference type="PANTHER" id="PTHR10788">
    <property type="entry name" value="TREHALOSE-6-PHOSPHATE SYNTHASE"/>
    <property type="match status" value="1"/>
</dbReference>
<dbReference type="Pfam" id="PF00982">
    <property type="entry name" value="Glyco_transf_20"/>
    <property type="match status" value="1"/>
</dbReference>
<evidence type="ECO:0000256" key="1">
    <source>
        <dbReference type="SAM" id="MobiDB-lite"/>
    </source>
</evidence>
<dbReference type="GO" id="GO:0005992">
    <property type="term" value="P:trehalose biosynthetic process"/>
    <property type="evidence" value="ECO:0007669"/>
    <property type="project" value="InterPro"/>
</dbReference>
<dbReference type="GO" id="GO:0004805">
    <property type="term" value="F:trehalose-phosphatase activity"/>
    <property type="evidence" value="ECO:0007669"/>
    <property type="project" value="TreeGrafter"/>
</dbReference>
<sequence length="273" mass="30107">LSLSLSAPPSSSARTSGSENPNPSPYSAFRSPPPSPPSLPIPHDARMPSRSCANLLDLVSQAAEDLSSPTRPLTPRLPRVMALPGVISDFGDADPSDAPSDGGCGSPAAPLHRRILVTNQLPIRAHRDPSTRRWRFSWDPDALSLQLRAGFPPEAEVVHVGTLRLPPSPEADAAVEPAEQDEVAQLLYEQFRCIPVFLPPDVHGRFYHGFCKHYLWPLFHYMLPLSPAVRGGVRFDRGLWQAYVSANKAFADRVTEVLNPDDDYVWVHDYHLM</sequence>
<feature type="non-terminal residue" evidence="2">
    <location>
        <position position="273"/>
    </location>
</feature>
<name>A0A1D1YJ01_9ARAE</name>
<dbReference type="AlphaFoldDB" id="A0A1D1YJ01"/>